<keyword evidence="3" id="KW-1185">Reference proteome</keyword>
<name>A0A553PU66_TIGCA</name>
<feature type="transmembrane region" description="Helical" evidence="1">
    <location>
        <begin position="307"/>
        <end position="328"/>
    </location>
</feature>
<dbReference type="EMBL" id="VCGU01000001">
    <property type="protein sequence ID" value="TRY81197.1"/>
    <property type="molecule type" value="Genomic_DNA"/>
</dbReference>
<accession>A0A553PU66</accession>
<feature type="transmembrane region" description="Helical" evidence="1">
    <location>
        <begin position="43"/>
        <end position="62"/>
    </location>
</feature>
<feature type="transmembrane region" description="Helical" evidence="1">
    <location>
        <begin position="265"/>
        <end position="287"/>
    </location>
</feature>
<feature type="transmembrane region" description="Helical" evidence="1">
    <location>
        <begin position="215"/>
        <end position="236"/>
    </location>
</feature>
<dbReference type="AlphaFoldDB" id="A0A553PU66"/>
<reference evidence="2 3" key="1">
    <citation type="journal article" date="2018" name="Nat. Ecol. Evol.">
        <title>Genomic signatures of mitonuclear coevolution across populations of Tigriopus californicus.</title>
        <authorList>
            <person name="Barreto F.S."/>
            <person name="Watson E.T."/>
            <person name="Lima T.G."/>
            <person name="Willett C.S."/>
            <person name="Edmands S."/>
            <person name="Li W."/>
            <person name="Burton R.S."/>
        </authorList>
    </citation>
    <scope>NUCLEOTIDE SEQUENCE [LARGE SCALE GENOMIC DNA]</scope>
    <source>
        <strain evidence="2 3">San Diego</strain>
    </source>
</reference>
<feature type="transmembrane region" description="Helical" evidence="1">
    <location>
        <begin position="116"/>
        <end position="138"/>
    </location>
</feature>
<dbReference type="SUPFAM" id="SSF81321">
    <property type="entry name" value="Family A G protein-coupled receptor-like"/>
    <property type="match status" value="1"/>
</dbReference>
<feature type="transmembrane region" description="Helical" evidence="1">
    <location>
        <begin position="83"/>
        <end position="104"/>
    </location>
</feature>
<sequence>MSSTHPLLEVFHHPYEYIVCRFNNSKNETSFVLDMSDQDKADMALLILGSLFVGIWFKRIMFKHIRTKGKARSINRILKFDQSMNLITVFLGTCQITFLLWPQFLANALGGWICNIFEFLSMTLISYFVVGGSLIALYRTIFLYNQHWVRHSVGERNLSLLMITCTLIISIGFSMTLIICPIYERNFAHNLCTSNPHRVLRPLDEVLLGVIVRKVFLNIIGILSLIELICYLSFFVHIAKHERSVVAIFQNGSDRKKRHKRHRKTAITMFGCFLAWLIEIVAITSSLRALGKMDSAAKRAGNERLQIALPHVGFVVGSFIQIVCSEVLRPELKFWKPSR</sequence>
<keyword evidence="1" id="KW-0812">Transmembrane</keyword>
<dbReference type="Proteomes" id="UP000318571">
    <property type="component" value="Chromosome 12"/>
</dbReference>
<gene>
    <name evidence="2" type="ORF">TCAL_15552</name>
</gene>
<feature type="transmembrane region" description="Helical" evidence="1">
    <location>
        <begin position="158"/>
        <end position="179"/>
    </location>
</feature>
<keyword evidence="1" id="KW-0472">Membrane</keyword>
<evidence type="ECO:0000313" key="2">
    <source>
        <dbReference type="EMBL" id="TRY81197.1"/>
    </source>
</evidence>
<proteinExistence type="predicted"/>
<organism evidence="2 3">
    <name type="scientific">Tigriopus californicus</name>
    <name type="common">Marine copepod</name>
    <dbReference type="NCBI Taxonomy" id="6832"/>
    <lineage>
        <taxon>Eukaryota</taxon>
        <taxon>Metazoa</taxon>
        <taxon>Ecdysozoa</taxon>
        <taxon>Arthropoda</taxon>
        <taxon>Crustacea</taxon>
        <taxon>Multicrustacea</taxon>
        <taxon>Hexanauplia</taxon>
        <taxon>Copepoda</taxon>
        <taxon>Harpacticoida</taxon>
        <taxon>Harpacticidae</taxon>
        <taxon>Tigriopus</taxon>
    </lineage>
</organism>
<keyword evidence="1" id="KW-1133">Transmembrane helix</keyword>
<evidence type="ECO:0000256" key="1">
    <source>
        <dbReference type="SAM" id="Phobius"/>
    </source>
</evidence>
<protein>
    <submittedName>
        <fullName evidence="2">Uncharacterized protein</fullName>
    </submittedName>
</protein>
<comment type="caution">
    <text evidence="2">The sequence shown here is derived from an EMBL/GenBank/DDBJ whole genome shotgun (WGS) entry which is preliminary data.</text>
</comment>
<evidence type="ECO:0000313" key="3">
    <source>
        <dbReference type="Proteomes" id="UP000318571"/>
    </source>
</evidence>
<dbReference type="Gene3D" id="1.20.1070.10">
    <property type="entry name" value="Rhodopsin 7-helix transmembrane proteins"/>
    <property type="match status" value="1"/>
</dbReference>